<evidence type="ECO:0000313" key="4">
    <source>
        <dbReference type="Proteomes" id="UP001157069"/>
    </source>
</evidence>
<gene>
    <name evidence="3" type="ORF">GCM10025869_20350</name>
</gene>
<evidence type="ECO:0000313" key="3">
    <source>
        <dbReference type="EMBL" id="GMA91506.1"/>
    </source>
</evidence>
<protein>
    <submittedName>
        <fullName evidence="3">Plasmid stabilization protein</fullName>
    </submittedName>
</protein>
<keyword evidence="4" id="KW-1185">Reference proteome</keyword>
<proteinExistence type="inferred from homology"/>
<dbReference type="InterPro" id="IPR007712">
    <property type="entry name" value="RelE/ParE_toxin"/>
</dbReference>
<dbReference type="Pfam" id="PF05016">
    <property type="entry name" value="ParE_toxin"/>
    <property type="match status" value="1"/>
</dbReference>
<dbReference type="PANTHER" id="PTHR33755:SF8">
    <property type="entry name" value="TOXIN PARE2"/>
    <property type="match status" value="1"/>
</dbReference>
<keyword evidence="2" id="KW-1277">Toxin-antitoxin system</keyword>
<name>A0ABQ6JY43_9MICO</name>
<reference evidence="4" key="1">
    <citation type="journal article" date="2019" name="Int. J. Syst. Evol. Microbiol.">
        <title>The Global Catalogue of Microorganisms (GCM) 10K type strain sequencing project: providing services to taxonomists for standard genome sequencing and annotation.</title>
        <authorList>
            <consortium name="The Broad Institute Genomics Platform"/>
            <consortium name="The Broad Institute Genome Sequencing Center for Infectious Disease"/>
            <person name="Wu L."/>
            <person name="Ma J."/>
        </authorList>
    </citation>
    <scope>NUCLEOTIDE SEQUENCE [LARGE SCALE GENOMIC DNA]</scope>
    <source>
        <strain evidence="4">NBRC 108755</strain>
    </source>
</reference>
<dbReference type="RefSeq" id="WP_284299889.1">
    <property type="nucleotide sequence ID" value="NZ_BSVA01000001.1"/>
</dbReference>
<dbReference type="PANTHER" id="PTHR33755">
    <property type="entry name" value="TOXIN PARE1-RELATED"/>
    <property type="match status" value="1"/>
</dbReference>
<organism evidence="3 4">
    <name type="scientific">Homoserinibacter gongjuensis</name>
    <dbReference type="NCBI Taxonomy" id="1162968"/>
    <lineage>
        <taxon>Bacteria</taxon>
        <taxon>Bacillati</taxon>
        <taxon>Actinomycetota</taxon>
        <taxon>Actinomycetes</taxon>
        <taxon>Micrococcales</taxon>
        <taxon>Microbacteriaceae</taxon>
        <taxon>Homoserinibacter</taxon>
    </lineage>
</organism>
<evidence type="ECO:0000256" key="1">
    <source>
        <dbReference type="ARBA" id="ARBA00006226"/>
    </source>
</evidence>
<evidence type="ECO:0000256" key="2">
    <source>
        <dbReference type="ARBA" id="ARBA00022649"/>
    </source>
</evidence>
<comment type="caution">
    <text evidence="3">The sequence shown here is derived from an EMBL/GenBank/DDBJ whole genome shotgun (WGS) entry which is preliminary data.</text>
</comment>
<accession>A0ABQ6JY43</accession>
<dbReference type="InterPro" id="IPR035093">
    <property type="entry name" value="RelE/ParE_toxin_dom_sf"/>
</dbReference>
<dbReference type="Gene3D" id="3.30.2310.20">
    <property type="entry name" value="RelE-like"/>
    <property type="match status" value="1"/>
</dbReference>
<sequence length="105" mass="11818">MSPHRVVTTGRADEDIERAVAYYLHAGSPRRADDFVDALEACVHRIAAHPSIGSPRFAIETGISEIRTIALQRFPYLVFYSEDADAVRVHRVLHTSRDLPAEYAR</sequence>
<dbReference type="InterPro" id="IPR051803">
    <property type="entry name" value="TA_system_RelE-like_toxin"/>
</dbReference>
<comment type="similarity">
    <text evidence="1">Belongs to the RelE toxin family.</text>
</comment>
<dbReference type="EMBL" id="BSVA01000001">
    <property type="protein sequence ID" value="GMA91506.1"/>
    <property type="molecule type" value="Genomic_DNA"/>
</dbReference>
<dbReference type="Proteomes" id="UP001157069">
    <property type="component" value="Unassembled WGS sequence"/>
</dbReference>